<proteinExistence type="predicted"/>
<keyword evidence="1" id="KW-1185">Reference proteome</keyword>
<sequence>MLYLLNIDYLLALNESMEIHPKLVKRNATVIRTNPMPIDGGIGMAEQLYGKNTYDTNSWMPIDGGIAMAQQMTGN</sequence>
<dbReference type="Proteomes" id="UP000887540">
    <property type="component" value="Unplaced"/>
</dbReference>
<evidence type="ECO:0000313" key="1">
    <source>
        <dbReference type="Proteomes" id="UP000887540"/>
    </source>
</evidence>
<accession>A0A914EFY9</accession>
<dbReference type="AlphaFoldDB" id="A0A914EFY9"/>
<dbReference type="WBParaSite" id="ACRNAN_scaffold7820.g32274.t1">
    <property type="protein sequence ID" value="ACRNAN_scaffold7820.g32274.t1"/>
    <property type="gene ID" value="ACRNAN_scaffold7820.g32274"/>
</dbReference>
<reference evidence="2" key="1">
    <citation type="submission" date="2022-11" db="UniProtKB">
        <authorList>
            <consortium name="WormBaseParasite"/>
        </authorList>
    </citation>
    <scope>IDENTIFICATION</scope>
</reference>
<organism evidence="1 2">
    <name type="scientific">Acrobeloides nanus</name>
    <dbReference type="NCBI Taxonomy" id="290746"/>
    <lineage>
        <taxon>Eukaryota</taxon>
        <taxon>Metazoa</taxon>
        <taxon>Ecdysozoa</taxon>
        <taxon>Nematoda</taxon>
        <taxon>Chromadorea</taxon>
        <taxon>Rhabditida</taxon>
        <taxon>Tylenchina</taxon>
        <taxon>Cephalobomorpha</taxon>
        <taxon>Cephaloboidea</taxon>
        <taxon>Cephalobidae</taxon>
        <taxon>Acrobeloides</taxon>
    </lineage>
</organism>
<name>A0A914EFY9_9BILA</name>
<protein>
    <submittedName>
        <fullName evidence="2">Uncharacterized protein</fullName>
    </submittedName>
</protein>
<evidence type="ECO:0000313" key="2">
    <source>
        <dbReference type="WBParaSite" id="ACRNAN_scaffold7820.g32274.t1"/>
    </source>
</evidence>